<accession>B9RPJ8</accession>
<proteinExistence type="predicted"/>
<feature type="region of interest" description="Disordered" evidence="1">
    <location>
        <begin position="45"/>
        <end position="76"/>
    </location>
</feature>
<protein>
    <submittedName>
        <fullName evidence="2">Uncharacterized protein</fullName>
    </submittedName>
</protein>
<keyword evidence="3" id="KW-1185">Reference proteome</keyword>
<evidence type="ECO:0000313" key="3">
    <source>
        <dbReference type="Proteomes" id="UP000008311"/>
    </source>
</evidence>
<sequence length="84" mass="9280">MQSCMGQQHTSRWANSKQPSAGCGTHNNTSLFARYGARLRDRSNHAQAIERGASVGHGTRDTTMKPQGGESAIFQQTWVNFEQN</sequence>
<gene>
    <name evidence="2" type="ORF">RCOM_1378640</name>
</gene>
<evidence type="ECO:0000256" key="1">
    <source>
        <dbReference type="SAM" id="MobiDB-lite"/>
    </source>
</evidence>
<dbReference type="Proteomes" id="UP000008311">
    <property type="component" value="Unassembled WGS sequence"/>
</dbReference>
<reference evidence="3" key="1">
    <citation type="journal article" date="2010" name="Nat. Biotechnol.">
        <title>Draft genome sequence of the oilseed species Ricinus communis.</title>
        <authorList>
            <person name="Chan A.P."/>
            <person name="Crabtree J."/>
            <person name="Zhao Q."/>
            <person name="Lorenzi H."/>
            <person name="Orvis J."/>
            <person name="Puiu D."/>
            <person name="Melake-Berhan A."/>
            <person name="Jones K.M."/>
            <person name="Redman J."/>
            <person name="Chen G."/>
            <person name="Cahoon E.B."/>
            <person name="Gedil M."/>
            <person name="Stanke M."/>
            <person name="Haas B.J."/>
            <person name="Wortman J.R."/>
            <person name="Fraser-Liggett C.M."/>
            <person name="Ravel J."/>
            <person name="Rabinowicz P.D."/>
        </authorList>
    </citation>
    <scope>NUCLEOTIDE SEQUENCE [LARGE SCALE GENOMIC DNA]</scope>
    <source>
        <strain evidence="3">cv. Hale</strain>
    </source>
</reference>
<organism evidence="2 3">
    <name type="scientific">Ricinus communis</name>
    <name type="common">Castor bean</name>
    <dbReference type="NCBI Taxonomy" id="3988"/>
    <lineage>
        <taxon>Eukaryota</taxon>
        <taxon>Viridiplantae</taxon>
        <taxon>Streptophyta</taxon>
        <taxon>Embryophyta</taxon>
        <taxon>Tracheophyta</taxon>
        <taxon>Spermatophyta</taxon>
        <taxon>Magnoliopsida</taxon>
        <taxon>eudicotyledons</taxon>
        <taxon>Gunneridae</taxon>
        <taxon>Pentapetalae</taxon>
        <taxon>rosids</taxon>
        <taxon>fabids</taxon>
        <taxon>Malpighiales</taxon>
        <taxon>Euphorbiaceae</taxon>
        <taxon>Acalyphoideae</taxon>
        <taxon>Acalypheae</taxon>
        <taxon>Ricinus</taxon>
    </lineage>
</organism>
<feature type="region of interest" description="Disordered" evidence="1">
    <location>
        <begin position="1"/>
        <end position="28"/>
    </location>
</feature>
<dbReference type="EMBL" id="EQ973795">
    <property type="protein sequence ID" value="EEF46719.1"/>
    <property type="molecule type" value="Genomic_DNA"/>
</dbReference>
<evidence type="ECO:0000313" key="2">
    <source>
        <dbReference type="EMBL" id="EEF46719.1"/>
    </source>
</evidence>
<name>B9RPJ8_RICCO</name>
<dbReference type="AlphaFoldDB" id="B9RPJ8"/>
<dbReference type="InParanoid" id="B9RPJ8"/>